<gene>
    <name evidence="1" type="primary">ORF7872</name>
</gene>
<protein>
    <submittedName>
        <fullName evidence="1">Uncharacterized protein</fullName>
    </submittedName>
</protein>
<name>A0A0B6Y042_9EUPU</name>
<reference evidence="1" key="1">
    <citation type="submission" date="2014-12" db="EMBL/GenBank/DDBJ databases">
        <title>Insight into the proteome of Arion vulgaris.</title>
        <authorList>
            <person name="Aradska J."/>
            <person name="Bulat T."/>
            <person name="Smidak R."/>
            <person name="Sarate P."/>
            <person name="Gangsoo J."/>
            <person name="Sialana F."/>
            <person name="Bilban M."/>
            <person name="Lubec G."/>
        </authorList>
    </citation>
    <scope>NUCLEOTIDE SEQUENCE</scope>
    <source>
        <tissue evidence="1">Skin</tissue>
    </source>
</reference>
<feature type="non-terminal residue" evidence="1">
    <location>
        <position position="63"/>
    </location>
</feature>
<dbReference type="AlphaFoldDB" id="A0A0B6Y042"/>
<dbReference type="EMBL" id="HACG01002608">
    <property type="protein sequence ID" value="CEK49473.1"/>
    <property type="molecule type" value="Transcribed_RNA"/>
</dbReference>
<accession>A0A0B6Y042</accession>
<organism evidence="1">
    <name type="scientific">Arion vulgaris</name>
    <dbReference type="NCBI Taxonomy" id="1028688"/>
    <lineage>
        <taxon>Eukaryota</taxon>
        <taxon>Metazoa</taxon>
        <taxon>Spiralia</taxon>
        <taxon>Lophotrochozoa</taxon>
        <taxon>Mollusca</taxon>
        <taxon>Gastropoda</taxon>
        <taxon>Heterobranchia</taxon>
        <taxon>Euthyneura</taxon>
        <taxon>Panpulmonata</taxon>
        <taxon>Eupulmonata</taxon>
        <taxon>Stylommatophora</taxon>
        <taxon>Helicina</taxon>
        <taxon>Arionoidea</taxon>
        <taxon>Arionidae</taxon>
        <taxon>Arion</taxon>
    </lineage>
</organism>
<sequence length="63" mass="7463">MHSSKGTGYYQKWNNNLEHQKCSHQVRVEHSLKTVNRSWVKAVDIQEIVTYYKFIIISSVSYC</sequence>
<evidence type="ECO:0000313" key="1">
    <source>
        <dbReference type="EMBL" id="CEK49473.1"/>
    </source>
</evidence>
<proteinExistence type="predicted"/>